<dbReference type="InterPro" id="IPR002401">
    <property type="entry name" value="Cyt_P450_E_grp-I"/>
</dbReference>
<proteinExistence type="predicted"/>
<dbReference type="GO" id="GO:0016132">
    <property type="term" value="P:brassinosteroid biosynthetic process"/>
    <property type="evidence" value="ECO:0007669"/>
    <property type="project" value="TreeGrafter"/>
</dbReference>
<dbReference type="GO" id="GO:0004497">
    <property type="term" value="F:monooxygenase activity"/>
    <property type="evidence" value="ECO:0007669"/>
    <property type="project" value="InterPro"/>
</dbReference>
<dbReference type="EMBL" id="JAHRHJ020000004">
    <property type="protein sequence ID" value="KAH9318237.1"/>
    <property type="molecule type" value="Genomic_DNA"/>
</dbReference>
<name>A0AA38G8B4_TAXCH</name>
<dbReference type="PANTHER" id="PTHR24286:SF235">
    <property type="entry name" value="CYTOCHROME P450"/>
    <property type="match status" value="1"/>
</dbReference>
<comment type="caution">
    <text evidence="5">The sequence shown here is derived from an EMBL/GenBank/DDBJ whole genome shotgun (WGS) entry which is preliminary data.</text>
</comment>
<accession>A0AA38G8B4</accession>
<gene>
    <name evidence="5" type="ORF">KI387_020006</name>
</gene>
<keyword evidence="3" id="KW-0408">Iron</keyword>
<dbReference type="Gene3D" id="1.10.630.10">
    <property type="entry name" value="Cytochrome P450"/>
    <property type="match status" value="1"/>
</dbReference>
<evidence type="ECO:0000256" key="2">
    <source>
        <dbReference type="ARBA" id="ARBA00022723"/>
    </source>
</evidence>
<dbReference type="OMA" id="QWTHDIS"/>
<protein>
    <submittedName>
        <fullName evidence="5">Uncharacterized protein</fullName>
    </submittedName>
</protein>
<keyword evidence="6" id="KW-1185">Reference proteome</keyword>
<evidence type="ECO:0000256" key="1">
    <source>
        <dbReference type="ARBA" id="ARBA00005122"/>
    </source>
</evidence>
<dbReference type="Pfam" id="PF00067">
    <property type="entry name" value="p450"/>
    <property type="match status" value="1"/>
</dbReference>
<feature type="non-terminal residue" evidence="5">
    <location>
        <position position="1"/>
    </location>
</feature>
<dbReference type="PANTHER" id="PTHR24286">
    <property type="entry name" value="CYTOCHROME P450 26"/>
    <property type="match status" value="1"/>
</dbReference>
<dbReference type="AlphaFoldDB" id="A0AA38G8B4"/>
<evidence type="ECO:0000256" key="3">
    <source>
        <dbReference type="ARBA" id="ARBA00023004"/>
    </source>
</evidence>
<evidence type="ECO:0000313" key="6">
    <source>
        <dbReference type="Proteomes" id="UP000824469"/>
    </source>
</evidence>
<dbReference type="GO" id="GO:0020037">
    <property type="term" value="F:heme binding"/>
    <property type="evidence" value="ECO:0007669"/>
    <property type="project" value="InterPro"/>
</dbReference>
<keyword evidence="4" id="KW-0876">Taxol biosynthesis</keyword>
<dbReference type="GO" id="GO:0010268">
    <property type="term" value="P:brassinosteroid homeostasis"/>
    <property type="evidence" value="ECO:0007669"/>
    <property type="project" value="TreeGrafter"/>
</dbReference>
<dbReference type="InterPro" id="IPR001128">
    <property type="entry name" value="Cyt_P450"/>
</dbReference>
<sequence length="349" mass="39667">FNGGDGRGKEAPGTTGFPVLGETFAFIAANKSCKGVYDFVHQRHLRFGPVFKTRIFGKTHVFMPGPQVAKLVLRGEFSEFTKSYFKSMQEGVGEHSLLCVKEETHRKLRRVLGDLLSAEALAANSLSHIDSLFTLSLAQWTHDISIRITFKIMCGMLMSVEAGDEKLKWMRKDVDLVSDAMLCLPIHIPGTRYYTGIKARERLMKYFEEAIDSRRRGEEYPRHDFLQSMLADHVGISDGEVKDNILTLILAGQTTTAAAIMWAVKYLDLNPDVQHKLRVEQNTVRQRMKAEDGREHLNMEDVNTMTYTSKGIAYVSVYRWKVEDEDMSLEAWAHFPRLRNGCPVTIRPS</sequence>
<dbReference type="Proteomes" id="UP000824469">
    <property type="component" value="Unassembled WGS sequence"/>
</dbReference>
<dbReference type="PRINTS" id="PR00463">
    <property type="entry name" value="EP450I"/>
</dbReference>
<dbReference type="GO" id="GO:0042617">
    <property type="term" value="P:paclitaxel biosynthetic process"/>
    <property type="evidence" value="ECO:0007669"/>
    <property type="project" value="UniProtKB-KW"/>
</dbReference>
<organism evidence="5 6">
    <name type="scientific">Taxus chinensis</name>
    <name type="common">Chinese yew</name>
    <name type="synonym">Taxus wallichiana var. chinensis</name>
    <dbReference type="NCBI Taxonomy" id="29808"/>
    <lineage>
        <taxon>Eukaryota</taxon>
        <taxon>Viridiplantae</taxon>
        <taxon>Streptophyta</taxon>
        <taxon>Embryophyta</taxon>
        <taxon>Tracheophyta</taxon>
        <taxon>Spermatophyta</taxon>
        <taxon>Pinopsida</taxon>
        <taxon>Pinidae</taxon>
        <taxon>Conifers II</taxon>
        <taxon>Cupressales</taxon>
        <taxon>Taxaceae</taxon>
        <taxon>Taxus</taxon>
    </lineage>
</organism>
<dbReference type="GO" id="GO:0016705">
    <property type="term" value="F:oxidoreductase activity, acting on paired donors, with incorporation or reduction of molecular oxygen"/>
    <property type="evidence" value="ECO:0007669"/>
    <property type="project" value="InterPro"/>
</dbReference>
<evidence type="ECO:0000256" key="4">
    <source>
        <dbReference type="ARBA" id="ARBA00023059"/>
    </source>
</evidence>
<dbReference type="InterPro" id="IPR036396">
    <property type="entry name" value="Cyt_P450_sf"/>
</dbReference>
<reference evidence="5 6" key="1">
    <citation type="journal article" date="2021" name="Nat. Plants">
        <title>The Taxus genome provides insights into paclitaxel biosynthesis.</title>
        <authorList>
            <person name="Xiong X."/>
            <person name="Gou J."/>
            <person name="Liao Q."/>
            <person name="Li Y."/>
            <person name="Zhou Q."/>
            <person name="Bi G."/>
            <person name="Li C."/>
            <person name="Du R."/>
            <person name="Wang X."/>
            <person name="Sun T."/>
            <person name="Guo L."/>
            <person name="Liang H."/>
            <person name="Lu P."/>
            <person name="Wu Y."/>
            <person name="Zhang Z."/>
            <person name="Ro D.K."/>
            <person name="Shang Y."/>
            <person name="Huang S."/>
            <person name="Yan J."/>
        </authorList>
    </citation>
    <scope>NUCLEOTIDE SEQUENCE [LARGE SCALE GENOMIC DNA]</scope>
    <source>
        <strain evidence="5">Ta-2019</strain>
    </source>
</reference>
<dbReference type="SUPFAM" id="SSF48264">
    <property type="entry name" value="Cytochrome P450"/>
    <property type="match status" value="1"/>
</dbReference>
<dbReference type="GO" id="GO:0016125">
    <property type="term" value="P:sterol metabolic process"/>
    <property type="evidence" value="ECO:0007669"/>
    <property type="project" value="TreeGrafter"/>
</dbReference>
<dbReference type="GO" id="GO:0005506">
    <property type="term" value="F:iron ion binding"/>
    <property type="evidence" value="ECO:0007669"/>
    <property type="project" value="InterPro"/>
</dbReference>
<evidence type="ECO:0000313" key="5">
    <source>
        <dbReference type="EMBL" id="KAH9318237.1"/>
    </source>
</evidence>
<comment type="pathway">
    <text evidence="1">Alkaloid biosynthesis; taxol biosynthesis.</text>
</comment>
<keyword evidence="2" id="KW-0479">Metal-binding</keyword>